<dbReference type="InterPro" id="IPR011006">
    <property type="entry name" value="CheY-like_superfamily"/>
</dbReference>
<keyword evidence="4" id="KW-0804">Transcription</keyword>
<dbReference type="Gene3D" id="3.40.50.2300">
    <property type="match status" value="1"/>
</dbReference>
<gene>
    <name evidence="10" type="ORF">ACFPRK_14570</name>
</gene>
<organism evidence="10 11">
    <name type="scientific">Streptomyces mutomycini</name>
    <dbReference type="NCBI Taxonomy" id="284036"/>
    <lineage>
        <taxon>Bacteria</taxon>
        <taxon>Bacillati</taxon>
        <taxon>Actinomycetota</taxon>
        <taxon>Actinomycetes</taxon>
        <taxon>Kitasatosporales</taxon>
        <taxon>Streptomycetaceae</taxon>
        <taxon>Streptomyces</taxon>
    </lineage>
</organism>
<dbReference type="InterPro" id="IPR001789">
    <property type="entry name" value="Sig_transdc_resp-reg_receiver"/>
</dbReference>
<dbReference type="RefSeq" id="WP_031094626.1">
    <property type="nucleotide sequence ID" value="NZ_JBFADZ010000009.1"/>
</dbReference>
<keyword evidence="2" id="KW-0805">Transcription regulation</keyword>
<feature type="domain" description="Response regulatory" evidence="8">
    <location>
        <begin position="2"/>
        <end position="117"/>
    </location>
</feature>
<dbReference type="CDD" id="cd00383">
    <property type="entry name" value="trans_reg_C"/>
    <property type="match status" value="1"/>
</dbReference>
<evidence type="ECO:0000256" key="3">
    <source>
        <dbReference type="ARBA" id="ARBA00023125"/>
    </source>
</evidence>
<evidence type="ECO:0000256" key="4">
    <source>
        <dbReference type="ARBA" id="ARBA00023163"/>
    </source>
</evidence>
<comment type="caution">
    <text evidence="6">Lacks conserved residue(s) required for the propagation of feature annotation.</text>
</comment>
<dbReference type="Gene3D" id="1.10.10.10">
    <property type="entry name" value="Winged helix-like DNA-binding domain superfamily/Winged helix DNA-binding domain"/>
    <property type="match status" value="1"/>
</dbReference>
<feature type="DNA-binding region" description="OmpR/PhoB-type" evidence="7">
    <location>
        <begin position="130"/>
        <end position="225"/>
    </location>
</feature>
<dbReference type="Pfam" id="PF00486">
    <property type="entry name" value="Trans_reg_C"/>
    <property type="match status" value="1"/>
</dbReference>
<dbReference type="PANTHER" id="PTHR48111:SF72">
    <property type="entry name" value="SENSORY TRANSDUCTION PROTEIN REGX3"/>
    <property type="match status" value="1"/>
</dbReference>
<dbReference type="EMBL" id="JBHSKI010000005">
    <property type="protein sequence ID" value="MFC5171817.1"/>
    <property type="molecule type" value="Genomic_DNA"/>
</dbReference>
<evidence type="ECO:0000259" key="8">
    <source>
        <dbReference type="PROSITE" id="PS50110"/>
    </source>
</evidence>
<evidence type="ECO:0000313" key="11">
    <source>
        <dbReference type="Proteomes" id="UP001596208"/>
    </source>
</evidence>
<dbReference type="PROSITE" id="PS50110">
    <property type="entry name" value="RESPONSE_REGULATORY"/>
    <property type="match status" value="1"/>
</dbReference>
<dbReference type="Gene3D" id="6.10.250.690">
    <property type="match status" value="1"/>
</dbReference>
<comment type="caution">
    <text evidence="10">The sequence shown here is derived from an EMBL/GenBank/DDBJ whole genome shotgun (WGS) entry which is preliminary data.</text>
</comment>
<dbReference type="Proteomes" id="UP001596208">
    <property type="component" value="Unassembled WGS sequence"/>
</dbReference>
<dbReference type="SMART" id="SM00448">
    <property type="entry name" value="REC"/>
    <property type="match status" value="1"/>
</dbReference>
<keyword evidence="11" id="KW-1185">Reference proteome</keyword>
<evidence type="ECO:0000313" key="10">
    <source>
        <dbReference type="EMBL" id="MFC5171817.1"/>
    </source>
</evidence>
<dbReference type="InterPro" id="IPR001867">
    <property type="entry name" value="OmpR/PhoB-type_DNA-bd"/>
</dbReference>
<reference evidence="11" key="1">
    <citation type="journal article" date="2019" name="Int. J. Syst. Evol. Microbiol.">
        <title>The Global Catalogue of Microorganisms (GCM) 10K type strain sequencing project: providing services to taxonomists for standard genome sequencing and annotation.</title>
        <authorList>
            <consortium name="The Broad Institute Genomics Platform"/>
            <consortium name="The Broad Institute Genome Sequencing Center for Infectious Disease"/>
            <person name="Wu L."/>
            <person name="Ma J."/>
        </authorList>
    </citation>
    <scope>NUCLEOTIDE SEQUENCE [LARGE SCALE GENOMIC DNA]</scope>
    <source>
        <strain evidence="11">CGMCC 4.1721</strain>
    </source>
</reference>
<dbReference type="SMART" id="SM00862">
    <property type="entry name" value="Trans_reg_C"/>
    <property type="match status" value="1"/>
</dbReference>
<evidence type="ECO:0000256" key="5">
    <source>
        <dbReference type="ARBA" id="ARBA00041201"/>
    </source>
</evidence>
<evidence type="ECO:0000256" key="7">
    <source>
        <dbReference type="PROSITE-ProRule" id="PRU01091"/>
    </source>
</evidence>
<dbReference type="InterPro" id="IPR039420">
    <property type="entry name" value="WalR-like"/>
</dbReference>
<sequence>MELLLVEDDNHVAAVLSAVLTRHGFGVRHARTGGEALQALTSEGAEFDLVLLGLDLVDMDGFEVCGEIRKRTGAPVIIVTARGDVRSRIHGLNLGAADYVVKPYDTGELIARIRAVSRRTVSKDIVEGVRTVLYLGSLIIDLPSRQVSVDNSFIRLTPKEFDLLALLAGRPGVVFTREQIMDGVWHNSGAWTGNTLGTHISSLRAKLPVPALIEAVRGVGYRIVPPAEG</sequence>
<name>A0ABW0B499_9ACTN</name>
<dbReference type="PANTHER" id="PTHR48111">
    <property type="entry name" value="REGULATOR OF RPOS"/>
    <property type="match status" value="1"/>
</dbReference>
<evidence type="ECO:0000256" key="6">
    <source>
        <dbReference type="PROSITE-ProRule" id="PRU00169"/>
    </source>
</evidence>
<evidence type="ECO:0000256" key="2">
    <source>
        <dbReference type="ARBA" id="ARBA00023015"/>
    </source>
</evidence>
<dbReference type="InterPro" id="IPR036388">
    <property type="entry name" value="WH-like_DNA-bd_sf"/>
</dbReference>
<keyword evidence="3 7" id="KW-0238">DNA-binding</keyword>
<evidence type="ECO:0000259" key="9">
    <source>
        <dbReference type="PROSITE" id="PS51755"/>
    </source>
</evidence>
<dbReference type="SUPFAM" id="SSF52172">
    <property type="entry name" value="CheY-like"/>
    <property type="match status" value="1"/>
</dbReference>
<protein>
    <recommendedName>
        <fullName evidence="5">Sensory transduction protein RegX3</fullName>
    </recommendedName>
</protein>
<dbReference type="PROSITE" id="PS51755">
    <property type="entry name" value="OMPR_PHOB"/>
    <property type="match status" value="1"/>
</dbReference>
<evidence type="ECO:0000256" key="1">
    <source>
        <dbReference type="ARBA" id="ARBA00022553"/>
    </source>
</evidence>
<dbReference type="Pfam" id="PF00072">
    <property type="entry name" value="Response_reg"/>
    <property type="match status" value="1"/>
</dbReference>
<feature type="domain" description="OmpR/PhoB-type" evidence="9">
    <location>
        <begin position="130"/>
        <end position="225"/>
    </location>
</feature>
<proteinExistence type="predicted"/>
<keyword evidence="1" id="KW-0597">Phosphoprotein</keyword>
<accession>A0ABW0B499</accession>